<feature type="transmembrane region" description="Helical" evidence="10">
    <location>
        <begin position="569"/>
        <end position="591"/>
    </location>
</feature>
<evidence type="ECO:0000256" key="6">
    <source>
        <dbReference type="ARBA" id="ARBA00022840"/>
    </source>
</evidence>
<keyword evidence="10" id="KW-1133">Transmembrane helix</keyword>
<comment type="catalytic activity">
    <reaction evidence="7">
        <text>L-threonyl-[protein] + ATP = O-phospho-L-threonyl-[protein] + ADP + H(+)</text>
        <dbReference type="Rhea" id="RHEA:46608"/>
        <dbReference type="Rhea" id="RHEA-COMP:11060"/>
        <dbReference type="Rhea" id="RHEA-COMP:11605"/>
        <dbReference type="ChEBI" id="CHEBI:15378"/>
        <dbReference type="ChEBI" id="CHEBI:30013"/>
        <dbReference type="ChEBI" id="CHEBI:30616"/>
        <dbReference type="ChEBI" id="CHEBI:61977"/>
        <dbReference type="ChEBI" id="CHEBI:456216"/>
        <dbReference type="EC" id="2.7.11.1"/>
    </reaction>
</comment>
<dbReference type="CDD" id="cd14014">
    <property type="entry name" value="STKc_PknB_like"/>
    <property type="match status" value="1"/>
</dbReference>
<dbReference type="EC" id="2.7.11.1" evidence="1"/>
<organism evidence="12">
    <name type="scientific">Planktothricoides raciborskii GIHE-MW2</name>
    <dbReference type="NCBI Taxonomy" id="2792601"/>
    <lineage>
        <taxon>Bacteria</taxon>
        <taxon>Bacillati</taxon>
        <taxon>Cyanobacteriota</taxon>
        <taxon>Cyanophyceae</taxon>
        <taxon>Oscillatoriophycideae</taxon>
        <taxon>Oscillatoriales</taxon>
        <taxon>Oscillatoriaceae</taxon>
        <taxon>Planktothricoides</taxon>
    </lineage>
</organism>
<accession>A0AAU8J8R4</accession>
<dbReference type="InterPro" id="IPR008271">
    <property type="entry name" value="Ser/Thr_kinase_AS"/>
</dbReference>
<evidence type="ECO:0000256" key="9">
    <source>
        <dbReference type="SAM" id="MobiDB-lite"/>
    </source>
</evidence>
<dbReference type="PROSITE" id="PS50011">
    <property type="entry name" value="PROTEIN_KINASE_DOM"/>
    <property type="match status" value="1"/>
</dbReference>
<keyword evidence="4" id="KW-0547">Nucleotide-binding</keyword>
<dbReference type="SUPFAM" id="SSF56112">
    <property type="entry name" value="Protein kinase-like (PK-like)"/>
    <property type="match status" value="1"/>
</dbReference>
<feature type="domain" description="Protein kinase" evidence="11">
    <location>
        <begin position="12"/>
        <end position="280"/>
    </location>
</feature>
<dbReference type="SMART" id="SM00220">
    <property type="entry name" value="S_TKc"/>
    <property type="match status" value="1"/>
</dbReference>
<dbReference type="Gene3D" id="3.30.200.20">
    <property type="entry name" value="Phosphorylase Kinase, domain 1"/>
    <property type="match status" value="1"/>
</dbReference>
<evidence type="ECO:0000256" key="8">
    <source>
        <dbReference type="ARBA" id="ARBA00048679"/>
    </source>
</evidence>
<protein>
    <recommendedName>
        <fullName evidence="1">non-specific serine/threonine protein kinase</fullName>
        <ecNumber evidence="1">2.7.11.1</ecNumber>
    </recommendedName>
</protein>
<keyword evidence="2" id="KW-0723">Serine/threonine-protein kinase</keyword>
<sequence length="610" mass="66771">MAEFPDFSKYGYQIKRELGRNVAGGRITYLANQILTQNLSTIQDNSENWVVIKQFQFATTSANWSDFKAHEREIKVLQSLDHPGIPKYLDSFETPTGFCMVQEYKEANSLGILRSFEPEQIKQIALDLLVILVYLQSLNPLVIHRDIKPENILVAEDAAGSLKVYLVDFGFAQMGGGEVAMSSMVKGTLGFMAPEQLFNRTLTPASDLYGLGASLICLLTATKSMEVGKLLDENYHFEFRELLPKLSRRWISWLEKMVEPDPKNRYGNAAEALAALQPIYVNRTPEVKLSPSPIELAASKVGEMLRVQVLIKNYVPETLLTGCWEVAPHPNDPPQPPLLKGENDPPQPPLKKGENDLPQPPLLSHSWISFSPSKFADNRVVCEILINTRKLRTGQVYDRQLLLHTNGVPETQTVSLTVQTAPVPIAVRKLPRRFLGLLFLVAAGGSVVALESMMTLVTVAIAGFVTWAGLSRILGSRNHWLKVLVAFLTTMVVAGIAGFGIGVALGATATGLWTTAIAAAVTVATAATLLATATGVRKNFGTGWAIALCLLTAICGITFGLGLKLQLLASPWLLALATTAPVLALILILPASDRRRLAKYRQSEQHLIES</sequence>
<dbReference type="GO" id="GO:0005524">
    <property type="term" value="F:ATP binding"/>
    <property type="evidence" value="ECO:0007669"/>
    <property type="project" value="UniProtKB-KW"/>
</dbReference>
<evidence type="ECO:0000256" key="4">
    <source>
        <dbReference type="ARBA" id="ARBA00022741"/>
    </source>
</evidence>
<feature type="transmembrane region" description="Helical" evidence="10">
    <location>
        <begin position="481"/>
        <end position="505"/>
    </location>
</feature>
<evidence type="ECO:0000256" key="5">
    <source>
        <dbReference type="ARBA" id="ARBA00022777"/>
    </source>
</evidence>
<evidence type="ECO:0000256" key="1">
    <source>
        <dbReference type="ARBA" id="ARBA00012513"/>
    </source>
</evidence>
<evidence type="ECO:0000256" key="3">
    <source>
        <dbReference type="ARBA" id="ARBA00022679"/>
    </source>
</evidence>
<dbReference type="RefSeq" id="WP_054466806.1">
    <property type="nucleotide sequence ID" value="NZ_CP159837.1"/>
</dbReference>
<feature type="transmembrane region" description="Helical" evidence="10">
    <location>
        <begin position="434"/>
        <end position="450"/>
    </location>
</feature>
<proteinExistence type="predicted"/>
<dbReference type="PANTHER" id="PTHR24363">
    <property type="entry name" value="SERINE/THREONINE PROTEIN KINASE"/>
    <property type="match status" value="1"/>
</dbReference>
<dbReference type="Pfam" id="PF00069">
    <property type="entry name" value="Pkinase"/>
    <property type="match status" value="1"/>
</dbReference>
<keyword evidence="5 12" id="KW-0418">Kinase</keyword>
<feature type="transmembrane region" description="Helical" evidence="10">
    <location>
        <begin position="543"/>
        <end position="563"/>
    </location>
</feature>
<gene>
    <name evidence="12" type="ORF">ABWT76_004229</name>
</gene>
<keyword evidence="6" id="KW-0067">ATP-binding</keyword>
<keyword evidence="3 12" id="KW-0808">Transferase</keyword>
<comment type="catalytic activity">
    <reaction evidence="8">
        <text>L-seryl-[protein] + ATP = O-phospho-L-seryl-[protein] + ADP + H(+)</text>
        <dbReference type="Rhea" id="RHEA:17989"/>
        <dbReference type="Rhea" id="RHEA-COMP:9863"/>
        <dbReference type="Rhea" id="RHEA-COMP:11604"/>
        <dbReference type="ChEBI" id="CHEBI:15378"/>
        <dbReference type="ChEBI" id="CHEBI:29999"/>
        <dbReference type="ChEBI" id="CHEBI:30616"/>
        <dbReference type="ChEBI" id="CHEBI:83421"/>
        <dbReference type="ChEBI" id="CHEBI:456216"/>
        <dbReference type="EC" id="2.7.11.1"/>
    </reaction>
</comment>
<keyword evidence="10" id="KW-0812">Transmembrane</keyword>
<feature type="transmembrane region" description="Helical" evidence="10">
    <location>
        <begin position="511"/>
        <end position="531"/>
    </location>
</feature>
<reference evidence="12" key="1">
    <citation type="submission" date="2024-07" db="EMBL/GenBank/DDBJ databases">
        <authorList>
            <person name="Kim Y.J."/>
            <person name="Jeong J.Y."/>
        </authorList>
    </citation>
    <scope>NUCLEOTIDE SEQUENCE</scope>
    <source>
        <strain evidence="12">GIHE-MW2</strain>
    </source>
</reference>
<evidence type="ECO:0000259" key="11">
    <source>
        <dbReference type="PROSITE" id="PS50011"/>
    </source>
</evidence>
<evidence type="ECO:0000256" key="10">
    <source>
        <dbReference type="SAM" id="Phobius"/>
    </source>
</evidence>
<evidence type="ECO:0000313" key="12">
    <source>
        <dbReference type="EMBL" id="XCM35540.1"/>
    </source>
</evidence>
<dbReference type="EMBL" id="CP159837">
    <property type="protein sequence ID" value="XCM35540.1"/>
    <property type="molecule type" value="Genomic_DNA"/>
</dbReference>
<evidence type="ECO:0000256" key="7">
    <source>
        <dbReference type="ARBA" id="ARBA00047899"/>
    </source>
</evidence>
<dbReference type="PROSITE" id="PS00108">
    <property type="entry name" value="PROTEIN_KINASE_ST"/>
    <property type="match status" value="1"/>
</dbReference>
<dbReference type="InterPro" id="IPR011009">
    <property type="entry name" value="Kinase-like_dom_sf"/>
</dbReference>
<name>A0AAU8J8R4_9CYAN</name>
<dbReference type="AlphaFoldDB" id="A0AAU8J8R4"/>
<dbReference type="InterPro" id="IPR000719">
    <property type="entry name" value="Prot_kinase_dom"/>
</dbReference>
<evidence type="ECO:0000256" key="2">
    <source>
        <dbReference type="ARBA" id="ARBA00022527"/>
    </source>
</evidence>
<dbReference type="PANTHER" id="PTHR24363:SF0">
    <property type="entry name" value="SERINE_THREONINE KINASE LIKE DOMAIN CONTAINING 1"/>
    <property type="match status" value="1"/>
</dbReference>
<keyword evidence="10" id="KW-0472">Membrane</keyword>
<feature type="region of interest" description="Disordered" evidence="9">
    <location>
        <begin position="326"/>
        <end position="356"/>
    </location>
</feature>
<dbReference type="GO" id="GO:0004674">
    <property type="term" value="F:protein serine/threonine kinase activity"/>
    <property type="evidence" value="ECO:0007669"/>
    <property type="project" value="UniProtKB-KW"/>
</dbReference>
<dbReference type="Gene3D" id="1.10.510.10">
    <property type="entry name" value="Transferase(Phosphotransferase) domain 1"/>
    <property type="match status" value="1"/>
</dbReference>